<dbReference type="Gene3D" id="1.20.1070.10">
    <property type="entry name" value="Rhodopsin 7-helix transmembrane proteins"/>
    <property type="match status" value="2"/>
</dbReference>
<feature type="transmembrane region" description="Helical" evidence="6">
    <location>
        <begin position="44"/>
        <end position="64"/>
    </location>
</feature>
<evidence type="ECO:0000313" key="10">
    <source>
        <dbReference type="WBParaSite" id="HPLM_0000771001-mRNA-1"/>
    </source>
</evidence>
<evidence type="ECO:0000256" key="1">
    <source>
        <dbReference type="ARBA" id="ARBA00004141"/>
    </source>
</evidence>
<dbReference type="InterPro" id="IPR019421">
    <property type="entry name" value="7TM_GPCR_serpentine_rcpt_Srd"/>
</dbReference>
<dbReference type="PROSITE" id="PS50262">
    <property type="entry name" value="G_PROTEIN_RECEP_F1_2"/>
    <property type="match status" value="1"/>
</dbReference>
<evidence type="ECO:0000256" key="5">
    <source>
        <dbReference type="ARBA" id="ARBA00023136"/>
    </source>
</evidence>
<evidence type="ECO:0000256" key="6">
    <source>
        <dbReference type="SAM" id="Phobius"/>
    </source>
</evidence>
<reference evidence="8 9" key="2">
    <citation type="submission" date="2018-11" db="EMBL/GenBank/DDBJ databases">
        <authorList>
            <consortium name="Pathogen Informatics"/>
        </authorList>
    </citation>
    <scope>NUCLEOTIDE SEQUENCE [LARGE SCALE GENOMIC DNA]</scope>
    <source>
        <strain evidence="8 9">MHpl1</strain>
    </source>
</reference>
<gene>
    <name evidence="8" type="ORF">HPLM_LOCUS7702</name>
</gene>
<feature type="transmembrane region" description="Helical" evidence="6">
    <location>
        <begin position="341"/>
        <end position="361"/>
    </location>
</feature>
<dbReference type="GO" id="GO:0016020">
    <property type="term" value="C:membrane"/>
    <property type="evidence" value="ECO:0007669"/>
    <property type="project" value="UniProtKB-SubCell"/>
</dbReference>
<dbReference type="WBParaSite" id="HPLM_0000771001-mRNA-1">
    <property type="protein sequence ID" value="HPLM_0000771001-mRNA-1"/>
    <property type="gene ID" value="HPLM_0000771001"/>
</dbReference>
<feature type="transmembrane region" description="Helical" evidence="6">
    <location>
        <begin position="175"/>
        <end position="199"/>
    </location>
</feature>
<evidence type="ECO:0000256" key="3">
    <source>
        <dbReference type="ARBA" id="ARBA00022692"/>
    </source>
</evidence>
<evidence type="ECO:0000259" key="7">
    <source>
        <dbReference type="PROSITE" id="PS50262"/>
    </source>
</evidence>
<dbReference type="STRING" id="6290.A0A0N4WB99"/>
<reference evidence="10" key="1">
    <citation type="submission" date="2017-02" db="UniProtKB">
        <authorList>
            <consortium name="WormBaseParasite"/>
        </authorList>
    </citation>
    <scope>IDENTIFICATION</scope>
</reference>
<evidence type="ECO:0000313" key="8">
    <source>
        <dbReference type="EMBL" id="VDO32724.1"/>
    </source>
</evidence>
<keyword evidence="3 6" id="KW-0812">Transmembrane</keyword>
<evidence type="ECO:0000256" key="2">
    <source>
        <dbReference type="ARBA" id="ARBA00009166"/>
    </source>
</evidence>
<feature type="transmembrane region" description="Helical" evidence="6">
    <location>
        <begin position="84"/>
        <end position="106"/>
    </location>
</feature>
<comment type="similarity">
    <text evidence="2">Belongs to the nematode receptor-like protein srd family.</text>
</comment>
<dbReference type="Pfam" id="PF10317">
    <property type="entry name" value="7TM_GPCR_Srd"/>
    <property type="match status" value="2"/>
</dbReference>
<feature type="domain" description="G-protein coupled receptors family 1 profile" evidence="7">
    <location>
        <begin position="23"/>
        <end position="215"/>
    </location>
</feature>
<keyword evidence="5 6" id="KW-0472">Membrane</keyword>
<dbReference type="SUPFAM" id="SSF81321">
    <property type="entry name" value="Family A G protein-coupled receptor-like"/>
    <property type="match status" value="2"/>
</dbReference>
<keyword evidence="4 6" id="KW-1133">Transmembrane helix</keyword>
<evidence type="ECO:0000256" key="4">
    <source>
        <dbReference type="ARBA" id="ARBA00022989"/>
    </source>
</evidence>
<feature type="transmembrane region" description="Helical" evidence="6">
    <location>
        <begin position="150"/>
        <end position="168"/>
    </location>
</feature>
<dbReference type="PANTHER" id="PTHR22945:SF40">
    <property type="entry name" value="SERPENTINE RECEPTOR, CLASS D (DELTA)-RELATED"/>
    <property type="match status" value="1"/>
</dbReference>
<feature type="transmembrane region" description="Helical" evidence="6">
    <location>
        <begin position="127"/>
        <end position="144"/>
    </location>
</feature>
<keyword evidence="9" id="KW-1185">Reference proteome</keyword>
<feature type="transmembrane region" description="Helical" evidence="6">
    <location>
        <begin position="232"/>
        <end position="253"/>
    </location>
</feature>
<name>A0A0N4WB99_HAEPC</name>
<dbReference type="EMBL" id="UZAF01016711">
    <property type="protein sequence ID" value="VDO32724.1"/>
    <property type="molecule type" value="Genomic_DNA"/>
</dbReference>
<dbReference type="AlphaFoldDB" id="A0A0N4WB99"/>
<protein>
    <submittedName>
        <fullName evidence="10">G_PROTEIN_RECEP_F1_2 domain-containing protein</fullName>
    </submittedName>
</protein>
<accession>A0A0N4WB99</accession>
<comment type="subcellular location">
    <subcellularLocation>
        <location evidence="1">Membrane</location>
        <topology evidence="1">Multi-pass membrane protein</topology>
    </subcellularLocation>
</comment>
<evidence type="ECO:0000313" key="9">
    <source>
        <dbReference type="Proteomes" id="UP000268014"/>
    </source>
</evidence>
<dbReference type="InterPro" id="IPR017452">
    <property type="entry name" value="GPCR_Rhodpsn_7TM"/>
</dbReference>
<organism evidence="10">
    <name type="scientific">Haemonchus placei</name>
    <name type="common">Barber's pole worm</name>
    <dbReference type="NCBI Taxonomy" id="6290"/>
    <lineage>
        <taxon>Eukaryota</taxon>
        <taxon>Metazoa</taxon>
        <taxon>Ecdysozoa</taxon>
        <taxon>Nematoda</taxon>
        <taxon>Chromadorea</taxon>
        <taxon>Rhabditida</taxon>
        <taxon>Rhabditina</taxon>
        <taxon>Rhabditomorpha</taxon>
        <taxon>Strongyloidea</taxon>
        <taxon>Trichostrongylidae</taxon>
        <taxon>Haemonchus</taxon>
    </lineage>
</organism>
<sequence>MMDWVWWVCSMSNTITNVIGVTANAFMILVILKKTPPQLATYSVIFLNTALCDLFACFTALLAWQRVIPTAVGLYYISNGPCTYFGQSVCYAINGVMIHLLSHAAWSILFSSAYRFYVLNHPPPKRSSLAIVITLMMMDWVWWLSLMSNTVTNVVGVAVNSFMIFVILNKTPPQLATYSIIFLNTVFCDLFACFTALLVRQRAIPATVGVYYIFYGPCTYFGPSTCYFINGVMVHFFCHAVWGILFSSAYRYYIVNHPPPKRSSIAVVLFSLCESDSEQIKLMIEEKYGYNVSSECVSGHLGLDWKNRYISAHLIVSVPITFCGVLIFGKLTTSSLNIAEPVPALNPFILLYAISPYRLWAHGAFRSFRKREISQQAKSGEVALLKVIL</sequence>
<feature type="transmembrane region" description="Helical" evidence="6">
    <location>
        <begin position="309"/>
        <end position="329"/>
    </location>
</feature>
<proteinExistence type="inferred from homology"/>
<dbReference type="Proteomes" id="UP000268014">
    <property type="component" value="Unassembled WGS sequence"/>
</dbReference>
<dbReference type="PANTHER" id="PTHR22945">
    <property type="entry name" value="SERPENTINE RECEPTOR, CLASS D DELTA"/>
    <property type="match status" value="1"/>
</dbReference>
<feature type="transmembrane region" description="Helical" evidence="6">
    <location>
        <begin position="12"/>
        <end position="32"/>
    </location>
</feature>
<dbReference type="InterPro" id="IPR050920">
    <property type="entry name" value="Nematode_rcpt-like_delta"/>
</dbReference>